<dbReference type="AlphaFoldDB" id="B6ST78"/>
<sequence length="242" mass="27419">MFHAEGMTPWEGAQVAALEALTTICYQKWDEIQATSMRLFPAVALSDPLVYHHQARLLESIPIGQDSAESASARVLMVVLELQLTRGHSRQKWQQLYTGSYAAFKMMEMAKNRACTQAQERLEETKVQAKQIIGLEHQVTGLQTQHQADQNRIKELEHQLVNAHSKSKVLSQQQEEIRLDAIAVSEDLKKTLRFISHQDQAIKELNCAHPMEFQAAQRLVNHLQQAVHMLNVAFYPTPASAD</sequence>
<proteinExistence type="evidence at transcript level"/>
<feature type="coiled-coil region" evidence="1">
    <location>
        <begin position="139"/>
        <end position="173"/>
    </location>
</feature>
<evidence type="ECO:0000256" key="1">
    <source>
        <dbReference type="SAM" id="Coils"/>
    </source>
</evidence>
<reference evidence="2" key="1">
    <citation type="journal article" date="2009" name="Plant Mol. Biol.">
        <title>Insights into corn genes derived from large-scale cDNA sequencing.</title>
        <authorList>
            <person name="Alexandrov N.N."/>
            <person name="Brover V.V."/>
            <person name="Freidin S."/>
            <person name="Troukhan M.E."/>
            <person name="Tatarinova T.V."/>
            <person name="Zhang H."/>
            <person name="Swaller T.J."/>
            <person name="Lu Y.P."/>
            <person name="Bouck J."/>
            <person name="Flavell R.B."/>
            <person name="Feldmann K.A."/>
        </authorList>
    </citation>
    <scope>NUCLEOTIDE SEQUENCE</scope>
</reference>
<protein>
    <submittedName>
        <fullName evidence="2">Uncharacterized protein</fullName>
    </submittedName>
</protein>
<dbReference type="EMBL" id="EU955943">
    <property type="protein sequence ID" value="ACG28061.1"/>
    <property type="molecule type" value="mRNA"/>
</dbReference>
<organism evidence="2">
    <name type="scientific">Zea mays</name>
    <name type="common">Maize</name>
    <dbReference type="NCBI Taxonomy" id="4577"/>
    <lineage>
        <taxon>Eukaryota</taxon>
        <taxon>Viridiplantae</taxon>
        <taxon>Streptophyta</taxon>
        <taxon>Embryophyta</taxon>
        <taxon>Tracheophyta</taxon>
        <taxon>Spermatophyta</taxon>
        <taxon>Magnoliopsida</taxon>
        <taxon>Liliopsida</taxon>
        <taxon>Poales</taxon>
        <taxon>Poaceae</taxon>
        <taxon>PACMAD clade</taxon>
        <taxon>Panicoideae</taxon>
        <taxon>Andropogonodae</taxon>
        <taxon>Andropogoneae</taxon>
        <taxon>Tripsacinae</taxon>
        <taxon>Zea</taxon>
    </lineage>
</organism>
<evidence type="ECO:0000313" key="2">
    <source>
        <dbReference type="EMBL" id="ACG28061.1"/>
    </source>
</evidence>
<accession>B6ST78</accession>
<keyword evidence="1" id="KW-0175">Coiled coil</keyword>
<name>B6ST78_MAIZE</name>